<organism evidence="2 3">
    <name type="scientific">Paracoccus sanguinis</name>
    <dbReference type="NCBI Taxonomy" id="1545044"/>
    <lineage>
        <taxon>Bacteria</taxon>
        <taxon>Pseudomonadati</taxon>
        <taxon>Pseudomonadota</taxon>
        <taxon>Alphaproteobacteria</taxon>
        <taxon>Rhodobacterales</taxon>
        <taxon>Paracoccaceae</taxon>
        <taxon>Paracoccus</taxon>
    </lineage>
</organism>
<name>A0A1H2TBR3_9RHOB</name>
<gene>
    <name evidence="2" type="ORF">SAMN05444276_101902</name>
</gene>
<dbReference type="AlphaFoldDB" id="A0A1H2TBR3"/>
<accession>A0A1H2TBR3</accession>
<feature type="transmembrane region" description="Helical" evidence="1">
    <location>
        <begin position="45"/>
        <end position="70"/>
    </location>
</feature>
<sequence length="156" mass="16247">MPDAEPASASAIDRAAIDSWATRLGAIAVLQLAAQQASATPFYQAVIQIALITLVVTATAPVLSSIPSALADVSPRRPRTWIIPAILFATAVMPVALGLPHLAAAPVEWLFSPRTVAWLVLAAVLFGLGKAIKLGALAGWRAVVAWSRRRRAAPGG</sequence>
<evidence type="ECO:0000313" key="3">
    <source>
        <dbReference type="Proteomes" id="UP000182944"/>
    </source>
</evidence>
<keyword evidence="1" id="KW-1133">Transmembrane helix</keyword>
<dbReference type="EMBL" id="FNNA01000001">
    <property type="protein sequence ID" value="SDW41197.1"/>
    <property type="molecule type" value="Genomic_DNA"/>
</dbReference>
<feature type="transmembrane region" description="Helical" evidence="1">
    <location>
        <begin position="116"/>
        <end position="140"/>
    </location>
</feature>
<dbReference type="Proteomes" id="UP000182944">
    <property type="component" value="Unassembled WGS sequence"/>
</dbReference>
<evidence type="ECO:0000256" key="1">
    <source>
        <dbReference type="SAM" id="Phobius"/>
    </source>
</evidence>
<dbReference type="STRING" id="1545044.SAMN05444276_101902"/>
<protein>
    <submittedName>
        <fullName evidence="2">Uncharacterized protein</fullName>
    </submittedName>
</protein>
<dbReference type="RefSeq" id="WP_052176353.1">
    <property type="nucleotide sequence ID" value="NZ_FNNA01000001.1"/>
</dbReference>
<keyword evidence="1" id="KW-0812">Transmembrane</keyword>
<proteinExistence type="predicted"/>
<evidence type="ECO:0000313" key="2">
    <source>
        <dbReference type="EMBL" id="SDW41197.1"/>
    </source>
</evidence>
<reference evidence="3" key="1">
    <citation type="submission" date="2016-10" db="EMBL/GenBank/DDBJ databases">
        <authorList>
            <person name="Varghese N."/>
            <person name="Submissions S."/>
        </authorList>
    </citation>
    <scope>NUCLEOTIDE SEQUENCE [LARGE SCALE GENOMIC DNA]</scope>
    <source>
        <strain evidence="3">DSM 29303</strain>
    </source>
</reference>
<feature type="transmembrane region" description="Helical" evidence="1">
    <location>
        <begin position="82"/>
        <end position="104"/>
    </location>
</feature>
<keyword evidence="3" id="KW-1185">Reference proteome</keyword>
<keyword evidence="1" id="KW-0472">Membrane</keyword>